<keyword evidence="6" id="KW-1185">Reference proteome</keyword>
<dbReference type="PROSITE" id="PS51118">
    <property type="entry name" value="HTH_HXLR"/>
    <property type="match status" value="1"/>
</dbReference>
<reference evidence="5 6" key="1">
    <citation type="submission" date="2019-01" db="EMBL/GenBank/DDBJ databases">
        <title>Flavobacterium sp. nov.,isolated from freshwater.</title>
        <authorList>
            <person name="Zhang R."/>
            <person name="Du Z.-J."/>
        </authorList>
    </citation>
    <scope>NUCLEOTIDE SEQUENCE [LARGE SCALE GENOMIC DNA]</scope>
    <source>
        <strain evidence="5 6">1E403</strain>
    </source>
</reference>
<gene>
    <name evidence="5" type="ORF">EPI11_05630</name>
</gene>
<dbReference type="InterPro" id="IPR036390">
    <property type="entry name" value="WH_DNA-bd_sf"/>
</dbReference>
<dbReference type="GO" id="GO:0003677">
    <property type="term" value="F:DNA binding"/>
    <property type="evidence" value="ECO:0007669"/>
    <property type="project" value="UniProtKB-KW"/>
</dbReference>
<dbReference type="PANTHER" id="PTHR33204:SF29">
    <property type="entry name" value="TRANSCRIPTIONAL REGULATOR"/>
    <property type="match status" value="1"/>
</dbReference>
<dbReference type="PANTHER" id="PTHR33204">
    <property type="entry name" value="TRANSCRIPTIONAL REGULATOR, MARR FAMILY"/>
    <property type="match status" value="1"/>
</dbReference>
<dbReference type="InterPro" id="IPR002577">
    <property type="entry name" value="HTH_HxlR"/>
</dbReference>
<evidence type="ECO:0000256" key="3">
    <source>
        <dbReference type="ARBA" id="ARBA00023163"/>
    </source>
</evidence>
<protein>
    <submittedName>
        <fullName evidence="5">Transcriptional regulator</fullName>
    </submittedName>
</protein>
<proteinExistence type="predicted"/>
<evidence type="ECO:0000313" key="6">
    <source>
        <dbReference type="Proteomes" id="UP000287527"/>
    </source>
</evidence>
<dbReference type="RefSeq" id="WP_128388973.1">
    <property type="nucleotide sequence ID" value="NZ_SBII01000003.1"/>
</dbReference>
<dbReference type="Pfam" id="PF01638">
    <property type="entry name" value="HxlR"/>
    <property type="match status" value="1"/>
</dbReference>
<keyword evidence="3" id="KW-0804">Transcription</keyword>
<evidence type="ECO:0000313" key="5">
    <source>
        <dbReference type="EMBL" id="RWX01436.1"/>
    </source>
</evidence>
<dbReference type="Gene3D" id="1.10.10.10">
    <property type="entry name" value="Winged helix-like DNA-binding domain superfamily/Winged helix DNA-binding domain"/>
    <property type="match status" value="1"/>
</dbReference>
<organism evidence="5 6">
    <name type="scientific">Flavobacterium cerinum</name>
    <dbReference type="NCBI Taxonomy" id="2502784"/>
    <lineage>
        <taxon>Bacteria</taxon>
        <taxon>Pseudomonadati</taxon>
        <taxon>Bacteroidota</taxon>
        <taxon>Flavobacteriia</taxon>
        <taxon>Flavobacteriales</taxon>
        <taxon>Flavobacteriaceae</taxon>
        <taxon>Flavobacterium</taxon>
    </lineage>
</organism>
<dbReference type="EMBL" id="SBII01000003">
    <property type="protein sequence ID" value="RWX01436.1"/>
    <property type="molecule type" value="Genomic_DNA"/>
</dbReference>
<name>A0A444HCD5_9FLAO</name>
<dbReference type="SUPFAM" id="SSF46785">
    <property type="entry name" value="Winged helix' DNA-binding domain"/>
    <property type="match status" value="1"/>
</dbReference>
<keyword evidence="1" id="KW-0805">Transcription regulation</keyword>
<comment type="caution">
    <text evidence="5">The sequence shown here is derived from an EMBL/GenBank/DDBJ whole genome shotgun (WGS) entry which is preliminary data.</text>
</comment>
<dbReference type="Proteomes" id="UP000287527">
    <property type="component" value="Unassembled WGS sequence"/>
</dbReference>
<evidence type="ECO:0000256" key="1">
    <source>
        <dbReference type="ARBA" id="ARBA00023015"/>
    </source>
</evidence>
<evidence type="ECO:0000256" key="2">
    <source>
        <dbReference type="ARBA" id="ARBA00023125"/>
    </source>
</evidence>
<dbReference type="OrthoDB" id="9797599at2"/>
<dbReference type="InterPro" id="IPR036388">
    <property type="entry name" value="WH-like_DNA-bd_sf"/>
</dbReference>
<evidence type="ECO:0000259" key="4">
    <source>
        <dbReference type="PROSITE" id="PS51118"/>
    </source>
</evidence>
<sequence length="116" mass="13453">MYERKTPQDLECGTIVAMKIFGAKWKFCIIDAINRGYNRPSEIHREIMEATPRVLDMQLRELDEHGVVFKKVHPGLPLKVEYYLTPLGQSILPIIEMLDKWGNKNRDIVKEKVVSA</sequence>
<feature type="domain" description="HTH hxlR-type" evidence="4">
    <location>
        <begin position="12"/>
        <end position="110"/>
    </location>
</feature>
<keyword evidence="2" id="KW-0238">DNA-binding</keyword>
<accession>A0A444HCD5</accession>
<dbReference type="AlphaFoldDB" id="A0A444HCD5"/>